<dbReference type="InterPro" id="IPR010239">
    <property type="entry name" value="CHP02001"/>
</dbReference>
<reference evidence="1" key="1">
    <citation type="submission" date="2018-05" db="EMBL/GenBank/DDBJ databases">
        <authorList>
            <person name="Lanie J.A."/>
            <person name="Ng W.-L."/>
            <person name="Kazmierczak K.M."/>
            <person name="Andrzejewski T.M."/>
            <person name="Davidsen T.M."/>
            <person name="Wayne K.J."/>
            <person name="Tettelin H."/>
            <person name="Glass J.I."/>
            <person name="Rusch D."/>
            <person name="Podicherti R."/>
            <person name="Tsui H.-C.T."/>
            <person name="Winkler M.E."/>
        </authorList>
    </citation>
    <scope>NUCLEOTIDE SEQUENCE</scope>
</reference>
<sequence>MNMKTITKLGLISFLSFNISLVSSAEFESNVAISSDYIWRGWTQSNEDPSISGGFDISSENGLYFGTWAASITGGTELDYYFGYSGESENGLGYDIGYIGYTYPQHDSAFDLDWDFEEIYLGLSYEFIGL</sequence>
<dbReference type="AlphaFoldDB" id="A0A382ZIZ6"/>
<gene>
    <name evidence="1" type="ORF">METZ01_LOCUS448391</name>
</gene>
<dbReference type="EMBL" id="UINC01184357">
    <property type="protein sequence ID" value="SVD95537.1"/>
    <property type="molecule type" value="Genomic_DNA"/>
</dbReference>
<evidence type="ECO:0000313" key="1">
    <source>
        <dbReference type="EMBL" id="SVD95537.1"/>
    </source>
</evidence>
<name>A0A382ZIZ6_9ZZZZ</name>
<accession>A0A382ZIZ6</accession>
<evidence type="ECO:0008006" key="2">
    <source>
        <dbReference type="Google" id="ProtNLM"/>
    </source>
</evidence>
<dbReference type="Pfam" id="PF09694">
    <property type="entry name" value="Gcw_chp"/>
    <property type="match status" value="1"/>
</dbReference>
<proteinExistence type="predicted"/>
<organism evidence="1">
    <name type="scientific">marine metagenome</name>
    <dbReference type="NCBI Taxonomy" id="408172"/>
    <lineage>
        <taxon>unclassified sequences</taxon>
        <taxon>metagenomes</taxon>
        <taxon>ecological metagenomes</taxon>
    </lineage>
</organism>
<feature type="non-terminal residue" evidence="1">
    <location>
        <position position="130"/>
    </location>
</feature>
<protein>
    <recommendedName>
        <fullName evidence="2">Outer membrane protein beta-barrel domain-containing protein</fullName>
    </recommendedName>
</protein>
<dbReference type="NCBIfam" id="TIGR02001">
    <property type="entry name" value="gcw_chp"/>
    <property type="match status" value="1"/>
</dbReference>